<feature type="compositionally biased region" description="Polar residues" evidence="1">
    <location>
        <begin position="268"/>
        <end position="283"/>
    </location>
</feature>
<evidence type="ECO:0000313" key="3">
    <source>
        <dbReference type="EMBL" id="WAQ96159.1"/>
    </source>
</evidence>
<reference evidence="3" key="1">
    <citation type="submission" date="2022-11" db="EMBL/GenBank/DDBJ databases">
        <title>Centuries of genome instability and evolution in soft-shell clam transmissible cancer (bioRxiv).</title>
        <authorList>
            <person name="Hart S.F.M."/>
            <person name="Yonemitsu M.A."/>
            <person name="Giersch R.M."/>
            <person name="Beal B.F."/>
            <person name="Arriagada G."/>
            <person name="Davis B.W."/>
            <person name="Ostrander E.A."/>
            <person name="Goff S.P."/>
            <person name="Metzger M.J."/>
        </authorList>
    </citation>
    <scope>NUCLEOTIDE SEQUENCE</scope>
    <source>
        <strain evidence="3">MELC-2E11</strain>
        <tissue evidence="3">Siphon/mantle</tissue>
    </source>
</reference>
<keyword evidence="4" id="KW-1185">Reference proteome</keyword>
<gene>
    <name evidence="3" type="ORF">MAR_028849</name>
</gene>
<feature type="compositionally biased region" description="Polar residues" evidence="1">
    <location>
        <begin position="217"/>
        <end position="235"/>
    </location>
</feature>
<evidence type="ECO:0000313" key="4">
    <source>
        <dbReference type="Proteomes" id="UP001164746"/>
    </source>
</evidence>
<dbReference type="InterPro" id="IPR011029">
    <property type="entry name" value="DEATH-like_dom_sf"/>
</dbReference>
<dbReference type="Pfam" id="PF00619">
    <property type="entry name" value="CARD"/>
    <property type="match status" value="1"/>
</dbReference>
<protein>
    <recommendedName>
        <fullName evidence="2">CARD domain-containing protein</fullName>
    </recommendedName>
</protein>
<feature type="region of interest" description="Disordered" evidence="1">
    <location>
        <begin position="394"/>
        <end position="435"/>
    </location>
</feature>
<proteinExistence type="predicted"/>
<accession>A0ABY7DFU3</accession>
<feature type="compositionally biased region" description="Basic residues" evidence="1">
    <location>
        <begin position="345"/>
        <end position="357"/>
    </location>
</feature>
<dbReference type="EMBL" id="CP111013">
    <property type="protein sequence ID" value="WAQ96159.1"/>
    <property type="molecule type" value="Genomic_DNA"/>
</dbReference>
<dbReference type="PROSITE" id="PS50209">
    <property type="entry name" value="CARD"/>
    <property type="match status" value="1"/>
</dbReference>
<organism evidence="3 4">
    <name type="scientific">Mya arenaria</name>
    <name type="common">Soft-shell clam</name>
    <dbReference type="NCBI Taxonomy" id="6604"/>
    <lineage>
        <taxon>Eukaryota</taxon>
        <taxon>Metazoa</taxon>
        <taxon>Spiralia</taxon>
        <taxon>Lophotrochozoa</taxon>
        <taxon>Mollusca</taxon>
        <taxon>Bivalvia</taxon>
        <taxon>Autobranchia</taxon>
        <taxon>Heteroconchia</taxon>
        <taxon>Euheterodonta</taxon>
        <taxon>Imparidentia</taxon>
        <taxon>Neoheterodontei</taxon>
        <taxon>Myida</taxon>
        <taxon>Myoidea</taxon>
        <taxon>Myidae</taxon>
        <taxon>Mya</taxon>
    </lineage>
</organism>
<evidence type="ECO:0000256" key="1">
    <source>
        <dbReference type="SAM" id="MobiDB-lite"/>
    </source>
</evidence>
<dbReference type="Proteomes" id="UP001164746">
    <property type="component" value="Chromosome 2"/>
</dbReference>
<feature type="region of interest" description="Disordered" evidence="1">
    <location>
        <begin position="217"/>
        <end position="357"/>
    </location>
</feature>
<evidence type="ECO:0000259" key="2">
    <source>
        <dbReference type="PROSITE" id="PS50209"/>
    </source>
</evidence>
<feature type="compositionally biased region" description="Basic and acidic residues" evidence="1">
    <location>
        <begin position="284"/>
        <end position="293"/>
    </location>
</feature>
<feature type="compositionally biased region" description="Acidic residues" evidence="1">
    <location>
        <begin position="323"/>
        <end position="335"/>
    </location>
</feature>
<feature type="compositionally biased region" description="Polar residues" evidence="1">
    <location>
        <begin position="245"/>
        <end position="258"/>
    </location>
</feature>
<sequence length="435" mass="49307">MVWCMTPQMMARICEIETQLKILSAGQAQILEQLQDALRDRVIEKDCLSEEDCELIDSKPTTRDQTRLLIKKLKDRGPIVIRNFLDILQEDIATSDISTTSEIPRGNLPSGNLFTDYDSAPSSMDPLKDSFTSQHSFSKEHLDHYDSIGSSKDNDDVQNTTASPRNRHQSEKFVPQENFVNEESDRCQSLSGYYGEGLPENAPENTLNQMFDRSMSKMSNSTLQAPKSGSGNESSIGEHTECKVSLTSDVRSSTSDKATSPEVDIPSHNFNVRQEENPNNTLDNQDHETDNHSHSNYRKRTDNSNSKTSQSPKERMKGKCNSENDDEVFVDVDADSDAHPDMTRKERRKIKNKRQKIKTRQNTPFSGGLFVTRSVSYQEKVDPKIGVKPLCVKKSKKSAKRELRRQRSRQECATSDELCDNSDESRGLKHPYNPM</sequence>
<feature type="region of interest" description="Disordered" evidence="1">
    <location>
        <begin position="99"/>
        <end position="205"/>
    </location>
</feature>
<dbReference type="SUPFAM" id="SSF47986">
    <property type="entry name" value="DEATH domain"/>
    <property type="match status" value="1"/>
</dbReference>
<dbReference type="Gene3D" id="1.10.533.10">
    <property type="entry name" value="Death Domain, Fas"/>
    <property type="match status" value="1"/>
</dbReference>
<feature type="compositionally biased region" description="Basic and acidic residues" evidence="1">
    <location>
        <begin position="137"/>
        <end position="146"/>
    </location>
</feature>
<dbReference type="InterPro" id="IPR001315">
    <property type="entry name" value="CARD"/>
</dbReference>
<feature type="domain" description="CARD" evidence="2">
    <location>
        <begin position="15"/>
        <end position="90"/>
    </location>
</feature>
<feature type="non-terminal residue" evidence="3">
    <location>
        <position position="435"/>
    </location>
</feature>
<dbReference type="CDD" id="cd01671">
    <property type="entry name" value="CARD"/>
    <property type="match status" value="1"/>
</dbReference>
<feature type="compositionally biased region" description="Basic and acidic residues" evidence="1">
    <location>
        <begin position="312"/>
        <end position="322"/>
    </location>
</feature>
<name>A0ABY7DFU3_MYAAR</name>
<feature type="compositionally biased region" description="Basic residues" evidence="1">
    <location>
        <begin position="394"/>
        <end position="407"/>
    </location>
</feature>